<dbReference type="AlphaFoldDB" id="A0AB34GFT9"/>
<feature type="compositionally biased region" description="Basic and acidic residues" evidence="1">
    <location>
        <begin position="56"/>
        <end position="72"/>
    </location>
</feature>
<feature type="compositionally biased region" description="Acidic residues" evidence="1">
    <location>
        <begin position="228"/>
        <end position="255"/>
    </location>
</feature>
<feature type="region of interest" description="Disordered" evidence="1">
    <location>
        <begin position="1"/>
        <end position="262"/>
    </location>
</feature>
<evidence type="ECO:0000313" key="3">
    <source>
        <dbReference type="Proteomes" id="UP001159641"/>
    </source>
</evidence>
<proteinExistence type="predicted"/>
<dbReference type="EMBL" id="JAIQCJ010002302">
    <property type="protein sequence ID" value="KAJ8777696.1"/>
    <property type="molecule type" value="Genomic_DNA"/>
</dbReference>
<sequence>MQNRFHLWALGRGLGPPAKACRSPRRTQKPGPNLQRPAQVSALTRRALRQPCGRRRSPDSRPAHPSSREQRSGPEAGSAREPARALSCFQAPQGSRSFGPAACSRSRSHSRSFPGSRAGRARRRLRVRCPAWSPPPGAPGSRGTTAMCSLASGGAGGYPGPSAPRLRRRGAGESPSPPPAPGTPSRGGGALQGGRGRCGGGPLVRPPGTGVRGRADRLRVLGGRGAVEEEEEEDLPGLSDSGDEAAWEDEEDADLPQDKQQTPCLFCDRFVHLSARRQP</sequence>
<protein>
    <submittedName>
        <fullName evidence="2">Uncharacterized protein</fullName>
    </submittedName>
</protein>
<name>A0AB34GFT9_ESCRO</name>
<comment type="caution">
    <text evidence="2">The sequence shown here is derived from an EMBL/GenBank/DDBJ whole genome shotgun (WGS) entry which is preliminary data.</text>
</comment>
<dbReference type="Proteomes" id="UP001159641">
    <property type="component" value="Unassembled WGS sequence"/>
</dbReference>
<evidence type="ECO:0000313" key="2">
    <source>
        <dbReference type="EMBL" id="KAJ8777696.1"/>
    </source>
</evidence>
<gene>
    <name evidence="2" type="ORF">J1605_014349</name>
</gene>
<keyword evidence="3" id="KW-1185">Reference proteome</keyword>
<evidence type="ECO:0000256" key="1">
    <source>
        <dbReference type="SAM" id="MobiDB-lite"/>
    </source>
</evidence>
<feature type="compositionally biased region" description="Basic residues" evidence="1">
    <location>
        <begin position="46"/>
        <end position="55"/>
    </location>
</feature>
<feature type="compositionally biased region" description="Gly residues" evidence="1">
    <location>
        <begin position="185"/>
        <end position="202"/>
    </location>
</feature>
<accession>A0AB34GFT9</accession>
<reference evidence="2 3" key="1">
    <citation type="submission" date="2022-11" db="EMBL/GenBank/DDBJ databases">
        <title>Whole genome sequence of Eschrichtius robustus ER-17-0199.</title>
        <authorList>
            <person name="Bruniche-Olsen A."/>
            <person name="Black A.N."/>
            <person name="Fields C.J."/>
            <person name="Walden K."/>
            <person name="Dewoody J.A."/>
        </authorList>
    </citation>
    <scope>NUCLEOTIDE SEQUENCE [LARGE SCALE GENOMIC DNA]</scope>
    <source>
        <strain evidence="2">ER-17-0199</strain>
        <tissue evidence="2">Blubber</tissue>
    </source>
</reference>
<organism evidence="2 3">
    <name type="scientific">Eschrichtius robustus</name>
    <name type="common">California gray whale</name>
    <name type="synonym">Eschrichtius gibbosus</name>
    <dbReference type="NCBI Taxonomy" id="9764"/>
    <lineage>
        <taxon>Eukaryota</taxon>
        <taxon>Metazoa</taxon>
        <taxon>Chordata</taxon>
        <taxon>Craniata</taxon>
        <taxon>Vertebrata</taxon>
        <taxon>Euteleostomi</taxon>
        <taxon>Mammalia</taxon>
        <taxon>Eutheria</taxon>
        <taxon>Laurasiatheria</taxon>
        <taxon>Artiodactyla</taxon>
        <taxon>Whippomorpha</taxon>
        <taxon>Cetacea</taxon>
        <taxon>Mysticeti</taxon>
        <taxon>Eschrichtiidae</taxon>
        <taxon>Eschrichtius</taxon>
    </lineage>
</organism>